<gene>
    <name evidence="1" type="ORF">MRB53_014197</name>
</gene>
<name>A0ACC2KAA8_PERAE</name>
<organism evidence="1 2">
    <name type="scientific">Persea americana</name>
    <name type="common">Avocado</name>
    <dbReference type="NCBI Taxonomy" id="3435"/>
    <lineage>
        <taxon>Eukaryota</taxon>
        <taxon>Viridiplantae</taxon>
        <taxon>Streptophyta</taxon>
        <taxon>Embryophyta</taxon>
        <taxon>Tracheophyta</taxon>
        <taxon>Spermatophyta</taxon>
        <taxon>Magnoliopsida</taxon>
        <taxon>Magnoliidae</taxon>
        <taxon>Laurales</taxon>
        <taxon>Lauraceae</taxon>
        <taxon>Persea</taxon>
    </lineage>
</organism>
<evidence type="ECO:0000313" key="1">
    <source>
        <dbReference type="EMBL" id="KAJ8618011.1"/>
    </source>
</evidence>
<reference evidence="1 2" key="1">
    <citation type="journal article" date="2022" name="Hortic Res">
        <title>A haplotype resolved chromosomal level avocado genome allows analysis of novel avocado genes.</title>
        <authorList>
            <person name="Nath O."/>
            <person name="Fletcher S.J."/>
            <person name="Hayward A."/>
            <person name="Shaw L.M."/>
            <person name="Masouleh A.K."/>
            <person name="Furtado A."/>
            <person name="Henry R.J."/>
            <person name="Mitter N."/>
        </authorList>
    </citation>
    <scope>NUCLEOTIDE SEQUENCE [LARGE SCALE GENOMIC DNA]</scope>
    <source>
        <strain evidence="2">cv. Hass</strain>
    </source>
</reference>
<accession>A0ACC2KAA8</accession>
<dbReference type="EMBL" id="CM056812">
    <property type="protein sequence ID" value="KAJ8618011.1"/>
    <property type="molecule type" value="Genomic_DNA"/>
</dbReference>
<sequence length="361" mass="40173">MDLIFDKRKRREVVTINTNSSDNEDVTLGLEGWQFNFREFNGCNNVFTNDSIEHLRQSSIDFVKKSQRGIDANWFGELLMTSKTVLSKDVQRIMFHSGFNFGYLLTCQSLPDMRQFEFDEPYVPEAPQIRLQEELQQDQVEAAVEVLSSIPFIDSSSILSLNPATVRNVSGSVESTSPANVQPQSEVFVNDIIPSSLPHIVQVGVEETDSLVTSSPTPIALEHIEEVPISKESIFVPFVHIEIARNQSLLESTSQVEAADDSHNTSISEIPVVPKPSTAMAADFLEEQPEEMMDGSEEKREMDTSITPCTSSAADSPVVPQTPDDASFKLVPSSVLLKEQKETTKIMLHRISHNLTIGNIT</sequence>
<comment type="caution">
    <text evidence="1">The sequence shown here is derived from an EMBL/GenBank/DDBJ whole genome shotgun (WGS) entry which is preliminary data.</text>
</comment>
<proteinExistence type="predicted"/>
<dbReference type="Proteomes" id="UP001234297">
    <property type="component" value="Chromosome 4"/>
</dbReference>
<evidence type="ECO:0000313" key="2">
    <source>
        <dbReference type="Proteomes" id="UP001234297"/>
    </source>
</evidence>
<keyword evidence="2" id="KW-1185">Reference proteome</keyword>
<protein>
    <submittedName>
        <fullName evidence="1">Uncharacterized protein</fullName>
    </submittedName>
</protein>